<organism evidence="2 3">
    <name type="scientific">Armillaria borealis</name>
    <dbReference type="NCBI Taxonomy" id="47425"/>
    <lineage>
        <taxon>Eukaryota</taxon>
        <taxon>Fungi</taxon>
        <taxon>Dikarya</taxon>
        <taxon>Basidiomycota</taxon>
        <taxon>Agaricomycotina</taxon>
        <taxon>Agaricomycetes</taxon>
        <taxon>Agaricomycetidae</taxon>
        <taxon>Agaricales</taxon>
        <taxon>Marasmiineae</taxon>
        <taxon>Physalacriaceae</taxon>
        <taxon>Armillaria</taxon>
    </lineage>
</organism>
<feature type="compositionally biased region" description="Basic and acidic residues" evidence="1">
    <location>
        <begin position="34"/>
        <end position="43"/>
    </location>
</feature>
<accession>A0AA39MQF9</accession>
<evidence type="ECO:0000313" key="3">
    <source>
        <dbReference type="Proteomes" id="UP001175226"/>
    </source>
</evidence>
<comment type="caution">
    <text evidence="2">The sequence shown here is derived from an EMBL/GenBank/DDBJ whole genome shotgun (WGS) entry which is preliminary data.</text>
</comment>
<feature type="compositionally biased region" description="Polar residues" evidence="1">
    <location>
        <begin position="1"/>
        <end position="16"/>
    </location>
</feature>
<dbReference type="Proteomes" id="UP001175226">
    <property type="component" value="Unassembled WGS sequence"/>
</dbReference>
<gene>
    <name evidence="2" type="ORF">EV421DRAFT_1948518</name>
</gene>
<proteinExistence type="predicted"/>
<evidence type="ECO:0000313" key="2">
    <source>
        <dbReference type="EMBL" id="KAK0442832.1"/>
    </source>
</evidence>
<dbReference type="EMBL" id="JAUEPT010000024">
    <property type="protein sequence ID" value="KAK0442832.1"/>
    <property type="molecule type" value="Genomic_DNA"/>
</dbReference>
<name>A0AA39MQF9_9AGAR</name>
<evidence type="ECO:0000256" key="1">
    <source>
        <dbReference type="SAM" id="MobiDB-lite"/>
    </source>
</evidence>
<feature type="region of interest" description="Disordered" evidence="1">
    <location>
        <begin position="1"/>
        <end position="57"/>
    </location>
</feature>
<sequence length="287" mass="31887">MQQSRPHSTSDCSNNHALRFLSPNHTPTIVPPEPPEHLPRDTMDNEPSTEPPPGFMPYPSVVVSGPDESPETPKMILQLALRKLQALVRLGCLPLAPHTNLCLLLLDSHTPFLQAGCPQIRLTPTLFPHRAANGAAPPPPRLLPLRRLLEAGRIEAVKARAVHLYRALRLSLVGGAVMSPGASPPDPTMYMNTLANSATATPRMGMGMVCPRRWLEDSLHIWARCLFIARKFVAEVQFSSGPIYLALNVNVNVFGLGEREREFKYVRRAFRNFWESLNLELNGVYIS</sequence>
<dbReference type="AlphaFoldDB" id="A0AA39MQF9"/>
<protein>
    <submittedName>
        <fullName evidence="2">Uncharacterized protein</fullName>
    </submittedName>
</protein>
<keyword evidence="3" id="KW-1185">Reference proteome</keyword>
<reference evidence="2" key="1">
    <citation type="submission" date="2023-06" db="EMBL/GenBank/DDBJ databases">
        <authorList>
            <consortium name="Lawrence Berkeley National Laboratory"/>
            <person name="Ahrendt S."/>
            <person name="Sahu N."/>
            <person name="Indic B."/>
            <person name="Wong-Bajracharya J."/>
            <person name="Merenyi Z."/>
            <person name="Ke H.-M."/>
            <person name="Monk M."/>
            <person name="Kocsube S."/>
            <person name="Drula E."/>
            <person name="Lipzen A."/>
            <person name="Balint B."/>
            <person name="Henrissat B."/>
            <person name="Andreopoulos B."/>
            <person name="Martin F.M."/>
            <person name="Harder C.B."/>
            <person name="Rigling D."/>
            <person name="Ford K.L."/>
            <person name="Foster G.D."/>
            <person name="Pangilinan J."/>
            <person name="Papanicolaou A."/>
            <person name="Barry K."/>
            <person name="LaButti K."/>
            <person name="Viragh M."/>
            <person name="Koriabine M."/>
            <person name="Yan M."/>
            <person name="Riley R."/>
            <person name="Champramary S."/>
            <person name="Plett K.L."/>
            <person name="Tsai I.J."/>
            <person name="Slot J."/>
            <person name="Sipos G."/>
            <person name="Plett J."/>
            <person name="Nagy L.G."/>
            <person name="Grigoriev I.V."/>
        </authorList>
    </citation>
    <scope>NUCLEOTIDE SEQUENCE</scope>
    <source>
        <strain evidence="2">FPL87.14</strain>
    </source>
</reference>